<name>A0A7X3CT51_9BACL</name>
<evidence type="ECO:0000256" key="1">
    <source>
        <dbReference type="SAM" id="SignalP"/>
    </source>
</evidence>
<keyword evidence="1" id="KW-0732">Signal</keyword>
<dbReference type="InterPro" id="IPR012854">
    <property type="entry name" value="Cu_amine_oxidase-like_N"/>
</dbReference>
<comment type="caution">
    <text evidence="4">The sequence shown here is derived from an EMBL/GenBank/DDBJ whole genome shotgun (WGS) entry which is preliminary data.</text>
</comment>
<organism evidence="4 5">
    <name type="scientific">Paenibacillus validus</name>
    <dbReference type="NCBI Taxonomy" id="44253"/>
    <lineage>
        <taxon>Bacteria</taxon>
        <taxon>Bacillati</taxon>
        <taxon>Bacillota</taxon>
        <taxon>Bacilli</taxon>
        <taxon>Bacillales</taxon>
        <taxon>Paenibacillaceae</taxon>
        <taxon>Paenibacillus</taxon>
    </lineage>
</organism>
<evidence type="ECO:0000259" key="2">
    <source>
        <dbReference type="Pfam" id="PF07833"/>
    </source>
</evidence>
<reference evidence="4 5" key="1">
    <citation type="submission" date="2019-11" db="EMBL/GenBank/DDBJ databases">
        <title>Draft genome sequences of five Paenibacillus species of dairy origin.</title>
        <authorList>
            <person name="Olajide A.M."/>
            <person name="Chen S."/>
            <person name="Lapointe G."/>
        </authorList>
    </citation>
    <scope>NUCLEOTIDE SEQUENCE [LARGE SCALE GENOMIC DNA]</scope>
    <source>
        <strain evidence="4 5">2CS3</strain>
    </source>
</reference>
<dbReference type="InterPro" id="IPR036582">
    <property type="entry name" value="Mao_N_sf"/>
</dbReference>
<keyword evidence="5" id="KW-1185">Reference proteome</keyword>
<dbReference type="PANTHER" id="PTHR40446:SF2">
    <property type="entry name" value="N-ACETYLGLUCOSAMINE-1-PHOSPHODIESTER ALPHA-N-ACETYLGLUCOSAMINIDASE"/>
    <property type="match status" value="1"/>
</dbReference>
<feature type="domain" description="Phosphodiester glycosidase" evidence="3">
    <location>
        <begin position="222"/>
        <end position="407"/>
    </location>
</feature>
<evidence type="ECO:0000313" key="5">
    <source>
        <dbReference type="Proteomes" id="UP000450917"/>
    </source>
</evidence>
<protein>
    <submittedName>
        <fullName evidence="4">Copper amine oxidase</fullName>
    </submittedName>
</protein>
<dbReference type="Pfam" id="PF09992">
    <property type="entry name" value="NAGPA"/>
    <property type="match status" value="1"/>
</dbReference>
<dbReference type="EMBL" id="WNZX01000015">
    <property type="protein sequence ID" value="MUG72460.1"/>
    <property type="molecule type" value="Genomic_DNA"/>
</dbReference>
<evidence type="ECO:0000259" key="3">
    <source>
        <dbReference type="Pfam" id="PF09992"/>
    </source>
</evidence>
<dbReference type="Pfam" id="PF07833">
    <property type="entry name" value="Cu_amine_oxidN1"/>
    <property type="match status" value="1"/>
</dbReference>
<dbReference type="AlphaFoldDB" id="A0A7X3CT51"/>
<dbReference type="SUPFAM" id="SSF55383">
    <property type="entry name" value="Copper amine oxidase, domain N"/>
    <property type="match status" value="1"/>
</dbReference>
<gene>
    <name evidence="4" type="ORF">GNP93_17470</name>
</gene>
<sequence>MILHKKWRKLSYVVLAASVILSSWSATTAAFAQSQPVLTMVNQEILTSGAILKKYTWQTTRNNKDVKVNANVVEVDLTNSNVKLDVMTGTNNQFTKKQTVLGMAIETKAVAGVNGDFYNTQAEGVPMGPQISNGQLMATPPYLPGFYTFALDQNNKPIVDLFTFKGNIIAKDGASYPLGGINKTYYWFEPGGEHSHIDGLFMYTNAWGQVDRSNDGVTYPTEVLVQNGIITQIPENGVVNMIAPQDGYILRASGKAAEFVRAHLKVGDPIKADYEVLAQDPNTKYDVTKFKMMIGGHTILVDGGQPAKFSREVASLCCTRSRTAIGYSKDEKTAYLITADYSGESKGLSMTELQQFMIQVGVWKGLNLDGGGSTQMVARPLGEFEPVLVNKTETGIQRKVVNGVGVYSIAPKGQVKGLFVQAPNVLFLGEHSPLSTKAYDEYYNPMEAGTMTAQWSVADQRGTFKENVFTPTKAGMAKVTAVSGQASFTADVEVAGRNQIASMKIMTDSLALSEGETYKIPVVATTVSGKTREIPAELIEWEVLGIKGQAANGKLTVESLNGSTGAQLIARYDGYSTMATIPVGIDKTWYDLDNFAVMTMSDQKPAEVKASVQIKPSETNNKYLELQYDFTQGTGNKWAYATLDTGVLIEGQPQMLKVKVNGDESLNWLRAEILDNSGKIHYVDLARNINWKGWKQLTADLSEYKMNYPIRVKSLYLVNEEIGQDERAAKGSIGIDDITFTYRGSVQQPAQNSVGLTINKKAVTVNGKSLTLEQAPYITEGNTLIPIRFVTDALGGTVRWDEKERKVTVIRGTKMIDLWIDQKDLLVNGQRITAEVAPVIKSDITMVPLRILSENLGWKVTWDAKTQQITMQ</sequence>
<dbReference type="Gene3D" id="3.30.457.10">
    <property type="entry name" value="Copper amine oxidase-like, N-terminal domain"/>
    <property type="match status" value="1"/>
</dbReference>
<dbReference type="PANTHER" id="PTHR40446">
    <property type="entry name" value="N-ACETYLGLUCOSAMINE-1-PHOSPHODIESTER ALPHA-N-ACETYLGLUCOSAMINIDASE"/>
    <property type="match status" value="1"/>
</dbReference>
<accession>A0A7X3CT51</accession>
<dbReference type="Proteomes" id="UP000450917">
    <property type="component" value="Unassembled WGS sequence"/>
</dbReference>
<proteinExistence type="predicted"/>
<feature type="signal peptide" evidence="1">
    <location>
        <begin position="1"/>
        <end position="32"/>
    </location>
</feature>
<evidence type="ECO:0000313" key="4">
    <source>
        <dbReference type="EMBL" id="MUG72460.1"/>
    </source>
</evidence>
<feature type="domain" description="Copper amine oxidase-like N-terminal" evidence="2">
    <location>
        <begin position="764"/>
        <end position="870"/>
    </location>
</feature>
<feature type="chain" id="PRO_5030579700" evidence="1">
    <location>
        <begin position="33"/>
        <end position="872"/>
    </location>
</feature>
<dbReference type="InterPro" id="IPR018711">
    <property type="entry name" value="NAGPA"/>
</dbReference>
<dbReference type="RefSeq" id="WP_330164559.1">
    <property type="nucleotide sequence ID" value="NZ_WNZX01000015.1"/>
</dbReference>